<dbReference type="SUPFAM" id="SSF54001">
    <property type="entry name" value="Cysteine proteinases"/>
    <property type="match status" value="1"/>
</dbReference>
<gene>
    <name evidence="1" type="ORF">DERYTH_LOCUS8400</name>
</gene>
<dbReference type="Proteomes" id="UP000789405">
    <property type="component" value="Unassembled WGS sequence"/>
</dbReference>
<dbReference type="PANTHER" id="PTHR46333:SF2">
    <property type="entry name" value="CYTOKINESIS PROTEIN 3"/>
    <property type="match status" value="1"/>
</dbReference>
<evidence type="ECO:0000313" key="1">
    <source>
        <dbReference type="EMBL" id="CAG8616214.1"/>
    </source>
</evidence>
<comment type="caution">
    <text evidence="1">The sequence shown here is derived from an EMBL/GenBank/DDBJ whole genome shotgun (WGS) entry which is preliminary data.</text>
</comment>
<dbReference type="PANTHER" id="PTHR46333">
    <property type="entry name" value="CYTOKINESIS PROTEIN 3"/>
    <property type="match status" value="1"/>
</dbReference>
<protein>
    <submittedName>
        <fullName evidence="1">8782_t:CDS:1</fullName>
    </submittedName>
</protein>
<dbReference type="EMBL" id="CAJVPY010004331">
    <property type="protein sequence ID" value="CAG8616214.1"/>
    <property type="molecule type" value="Genomic_DNA"/>
</dbReference>
<dbReference type="AlphaFoldDB" id="A0A9N9GPC5"/>
<dbReference type="InterPro" id="IPR052557">
    <property type="entry name" value="CAP/Cytokinesis_protein"/>
</dbReference>
<name>A0A9N9GPC5_9GLOM</name>
<proteinExistence type="predicted"/>
<reference evidence="1" key="1">
    <citation type="submission" date="2021-06" db="EMBL/GenBank/DDBJ databases">
        <authorList>
            <person name="Kallberg Y."/>
            <person name="Tangrot J."/>
            <person name="Rosling A."/>
        </authorList>
    </citation>
    <scope>NUCLEOTIDE SEQUENCE</scope>
    <source>
        <strain evidence="1">MA453B</strain>
    </source>
</reference>
<evidence type="ECO:0000313" key="2">
    <source>
        <dbReference type="Proteomes" id="UP000789405"/>
    </source>
</evidence>
<sequence length="477" mass="54362">MYQQGLALYKILTPNNIFLSAFVNNSLQFSKCKPVVVEAEFKGHLDLSEHDFTKVDAHARGTPDSEACSVEQLSKHLTSCWEDHLDKLRSIYVWVTEHIEFDCEDSGDVKNHSADETLKKRKGGFSELFNELATHAELKTWKIKGKTRGIDEESAGSKESVDCKEADHTWNATIYKGEYLFIDCAWGAGRMNGKQFEKYFEPFYFLTPPIQFIYSHFPDESKEQYITPQLTKEEFLNLTHIKPAFFAAGLEFHDKSIGNVITTNDDVINLEVLRFQPDEGKPLYAVLNWEGQEHEVLVQRMVGYQAGSGFYHIIKKMLGFGSGTTTGLGKNYKLHTTCPSGGEGKLEIYVLFEGNKGPLAASFKVINKGDGKNHCSFFKTFKIPFKFTIHQPTHSKLQCEKDYKFEFTVFDLKEDEHPEFALLSPEKKLKKLNKKCKNEDGSVTYDLTTKIDQTGDWKLACSKNGKNYDLIAQYQAE</sequence>
<accession>A0A9N9GPC5</accession>
<organism evidence="1 2">
    <name type="scientific">Dentiscutata erythropus</name>
    <dbReference type="NCBI Taxonomy" id="1348616"/>
    <lineage>
        <taxon>Eukaryota</taxon>
        <taxon>Fungi</taxon>
        <taxon>Fungi incertae sedis</taxon>
        <taxon>Mucoromycota</taxon>
        <taxon>Glomeromycotina</taxon>
        <taxon>Glomeromycetes</taxon>
        <taxon>Diversisporales</taxon>
        <taxon>Gigasporaceae</taxon>
        <taxon>Dentiscutata</taxon>
    </lineage>
</organism>
<dbReference type="InterPro" id="IPR038765">
    <property type="entry name" value="Papain-like_cys_pep_sf"/>
</dbReference>
<dbReference type="OrthoDB" id="6129702at2759"/>
<dbReference type="GO" id="GO:0005737">
    <property type="term" value="C:cytoplasm"/>
    <property type="evidence" value="ECO:0007669"/>
    <property type="project" value="TreeGrafter"/>
</dbReference>
<keyword evidence="2" id="KW-1185">Reference proteome</keyword>